<keyword evidence="4" id="KW-1185">Reference proteome</keyword>
<organism evidence="3 4">
    <name type="scientific">Effrenium voratum</name>
    <dbReference type="NCBI Taxonomy" id="2562239"/>
    <lineage>
        <taxon>Eukaryota</taxon>
        <taxon>Sar</taxon>
        <taxon>Alveolata</taxon>
        <taxon>Dinophyceae</taxon>
        <taxon>Suessiales</taxon>
        <taxon>Symbiodiniaceae</taxon>
        <taxon>Effrenium</taxon>
    </lineage>
</organism>
<feature type="compositionally biased region" description="Basic and acidic residues" evidence="2">
    <location>
        <begin position="212"/>
        <end position="223"/>
    </location>
</feature>
<evidence type="ECO:0000256" key="1">
    <source>
        <dbReference type="SAM" id="Coils"/>
    </source>
</evidence>
<feature type="compositionally biased region" description="Low complexity" evidence="2">
    <location>
        <begin position="350"/>
        <end position="364"/>
    </location>
</feature>
<dbReference type="Proteomes" id="UP001178507">
    <property type="component" value="Unassembled WGS sequence"/>
</dbReference>
<dbReference type="EMBL" id="CAUJNA010001714">
    <property type="protein sequence ID" value="CAJ1388592.1"/>
    <property type="molecule type" value="Genomic_DNA"/>
</dbReference>
<sequence>AARHPPVVDKDTSDNQANAACAEEQVSKMAAQLESLQQQMAAMTVERNALLEERELLKRSLEGRGRGVGLGGEDGQGESDKQPVEESGSGGGAEETEAAGGYDESELDGLPISESEWMDWAADGQGAESEWASWQPAEDGQPATESEWAEDGEVGQRAEESEWQPGTESEWVEDGQCGTESELTGWQPADEWVEDGQPGTESEWAGWQPGTESERAGWERARDGQPVTESEWAGGALAGGAESARPTRNDEAAEESQWAACQAAWVETVESYGGGGSPTDLDGYGSSGGLAIRNTAGGGENEWVAPAPAEPAPRATRSDGAANATPGNLQRIGRGPGSQRTQKMALNVRATAASPPKTTAAKPTMAKKKKKKKKKELMLSMGTTKKKTARRIRRGCLLGQPSAQQPNQKRPPNARPPPRAKHKQRLQGRLRPRLKPKHFPAPTSKLFGTTRRKSGLPPSRASWKGLGTRRKA</sequence>
<keyword evidence="1" id="KW-0175">Coiled coil</keyword>
<reference evidence="3" key="1">
    <citation type="submission" date="2023-08" db="EMBL/GenBank/DDBJ databases">
        <authorList>
            <person name="Chen Y."/>
            <person name="Shah S."/>
            <person name="Dougan E. K."/>
            <person name="Thang M."/>
            <person name="Chan C."/>
        </authorList>
    </citation>
    <scope>NUCLEOTIDE SEQUENCE</scope>
</reference>
<name>A0AA36ILG0_9DINO</name>
<feature type="compositionally biased region" description="Basic residues" evidence="2">
    <location>
        <begin position="384"/>
        <end position="394"/>
    </location>
</feature>
<dbReference type="AlphaFoldDB" id="A0AA36ILG0"/>
<protein>
    <submittedName>
        <fullName evidence="3">Uncharacterized protein</fullName>
    </submittedName>
</protein>
<accession>A0AA36ILG0</accession>
<feature type="non-terminal residue" evidence="3">
    <location>
        <position position="1"/>
    </location>
</feature>
<comment type="caution">
    <text evidence="3">The sequence shown here is derived from an EMBL/GenBank/DDBJ whole genome shotgun (WGS) entry which is preliminary data.</text>
</comment>
<feature type="compositionally biased region" description="Basic residues" evidence="2">
    <location>
        <begin position="365"/>
        <end position="375"/>
    </location>
</feature>
<gene>
    <name evidence="3" type="ORF">EVOR1521_LOCUS14419</name>
</gene>
<feature type="coiled-coil region" evidence="1">
    <location>
        <begin position="19"/>
        <end position="53"/>
    </location>
</feature>
<feature type="region of interest" description="Disordered" evidence="2">
    <location>
        <begin position="60"/>
        <end position="256"/>
    </location>
</feature>
<evidence type="ECO:0000256" key="2">
    <source>
        <dbReference type="SAM" id="MobiDB-lite"/>
    </source>
</evidence>
<feature type="region of interest" description="Disordered" evidence="2">
    <location>
        <begin position="292"/>
        <end position="472"/>
    </location>
</feature>
<proteinExistence type="predicted"/>
<evidence type="ECO:0000313" key="3">
    <source>
        <dbReference type="EMBL" id="CAJ1388592.1"/>
    </source>
</evidence>
<feature type="compositionally biased region" description="Basic residues" evidence="2">
    <location>
        <begin position="418"/>
        <end position="438"/>
    </location>
</feature>
<evidence type="ECO:0000313" key="4">
    <source>
        <dbReference type="Proteomes" id="UP001178507"/>
    </source>
</evidence>